<comment type="subcellular location">
    <subcellularLocation>
        <location evidence="1">Endomembrane system</location>
    </subcellularLocation>
</comment>
<evidence type="ECO:0000313" key="6">
    <source>
        <dbReference type="EMBL" id="ACT60450.1"/>
    </source>
</evidence>
<dbReference type="EMBL" id="CP001678">
    <property type="protein sequence ID" value="ACT60450.1"/>
    <property type="molecule type" value="Genomic_DNA"/>
</dbReference>
<evidence type="ECO:0000313" key="7">
    <source>
        <dbReference type="Proteomes" id="UP000002745"/>
    </source>
</evidence>
<dbReference type="OrthoDB" id="570524at2"/>
<evidence type="ECO:0000256" key="4">
    <source>
        <dbReference type="ARBA" id="ARBA00022519"/>
    </source>
</evidence>
<reference evidence="7" key="1">
    <citation type="journal article" date="2011" name="J. Bacteriol.">
        <title>Genome sequences of eight morphologically diverse alphaproteobacteria.</title>
        <authorList>
            <consortium name="US DOE Joint Genome Institute"/>
            <person name="Brown P.J."/>
            <person name="Kysela D.T."/>
            <person name="Buechlein A."/>
            <person name="Hemmerich C."/>
            <person name="Brun Y.V."/>
        </authorList>
    </citation>
    <scope>NUCLEOTIDE SEQUENCE [LARGE SCALE GENOMIC DNA]</scope>
    <source>
        <strain evidence="7">ATCC 49814 / DSM 5838 / IFAM 1418</strain>
    </source>
</reference>
<organism evidence="6 7">
    <name type="scientific">Hirschia baltica (strain ATCC 49814 / DSM 5838 / IFAM 1418)</name>
    <dbReference type="NCBI Taxonomy" id="582402"/>
    <lineage>
        <taxon>Bacteria</taxon>
        <taxon>Pseudomonadati</taxon>
        <taxon>Pseudomonadota</taxon>
        <taxon>Alphaproteobacteria</taxon>
        <taxon>Hyphomonadales</taxon>
        <taxon>Hyphomonadaceae</taxon>
        <taxon>Hirschia</taxon>
    </lineage>
</organism>
<keyword evidence="2" id="KW-0813">Transport</keyword>
<evidence type="ECO:0000256" key="3">
    <source>
        <dbReference type="ARBA" id="ARBA00022475"/>
    </source>
</evidence>
<dbReference type="CDD" id="cd13553">
    <property type="entry name" value="PBP2_NrtA_CpmA_like"/>
    <property type="match status" value="1"/>
</dbReference>
<sequence>MNQHNLAIGFARLSDCAVLTVAKERGLFEKYNLNVTLKRYKSWAAMRDGLANKVIDAANMLAPMVVASAAGISPYPEIFTSSFAFNLNGNAITVSNALFQSMQHISPDTMLRRPLSAHGLKHVVDVRKATGQPKLVFAHVYHYSMHAYILKYWLASAGIDPDQDVELVVIPPSQMVDSLRAGQIDGYCVGEPWNNTAVLAGLGHTLITSSEIWSGHIEKVLAVRHSWANQHEDIHLALIKALLEAAVWVDSPNNRLTAAQMIASAEYVDAPLDEIVSSLTGKNRQTGGNLRQDMPDFNVFHRYAANFPWISQAKWILTQMVRWGQLTDDVEFDAAASSAFQPEIYRKAAAELNIAAPTINEKVEGAQEHAWVLKEATQPIAMGANQFIDGRVFNPAEINSYLNGFSNSSASRASEASKTDIEVQLN</sequence>
<dbReference type="PANTHER" id="PTHR30024:SF43">
    <property type="entry name" value="BLL4572 PROTEIN"/>
    <property type="match status" value="1"/>
</dbReference>
<keyword evidence="4" id="KW-0997">Cell inner membrane</keyword>
<accession>C6XQF1</accession>
<keyword evidence="5" id="KW-0472">Membrane</keyword>
<proteinExistence type="predicted"/>
<dbReference type="RefSeq" id="WP_015828600.1">
    <property type="nucleotide sequence ID" value="NC_012982.1"/>
</dbReference>
<keyword evidence="7" id="KW-1185">Reference proteome</keyword>
<dbReference type="KEGG" id="hba:Hbal_2777"/>
<dbReference type="SUPFAM" id="SSF53850">
    <property type="entry name" value="Periplasmic binding protein-like II"/>
    <property type="match status" value="1"/>
</dbReference>
<dbReference type="InterPro" id="IPR044527">
    <property type="entry name" value="NrtA/CpmA_ABC-bd_dom"/>
</dbReference>
<dbReference type="STRING" id="582402.Hbal_2777"/>
<evidence type="ECO:0000256" key="1">
    <source>
        <dbReference type="ARBA" id="ARBA00004308"/>
    </source>
</evidence>
<dbReference type="GO" id="GO:0012505">
    <property type="term" value="C:endomembrane system"/>
    <property type="evidence" value="ECO:0007669"/>
    <property type="project" value="UniProtKB-SubCell"/>
</dbReference>
<evidence type="ECO:0000256" key="2">
    <source>
        <dbReference type="ARBA" id="ARBA00022448"/>
    </source>
</evidence>
<dbReference type="PANTHER" id="PTHR30024">
    <property type="entry name" value="ALIPHATIC SULFONATES-BINDING PROTEIN-RELATED"/>
    <property type="match status" value="1"/>
</dbReference>
<dbReference type="HOGENOM" id="CLU_037398_0_1_5"/>
<name>C6XQF1_HIRBI</name>
<gene>
    <name evidence="6" type="ordered locus">Hbal_2777</name>
</gene>
<dbReference type="Pfam" id="PF13379">
    <property type="entry name" value="NMT1_2"/>
    <property type="match status" value="1"/>
</dbReference>
<protein>
    <submittedName>
        <fullName evidence="6">Nitrate transporter</fullName>
    </submittedName>
</protein>
<dbReference type="Proteomes" id="UP000002745">
    <property type="component" value="Chromosome"/>
</dbReference>
<dbReference type="AlphaFoldDB" id="C6XQF1"/>
<evidence type="ECO:0000256" key="5">
    <source>
        <dbReference type="ARBA" id="ARBA00023136"/>
    </source>
</evidence>
<keyword evidence="3" id="KW-1003">Cell membrane</keyword>
<dbReference type="Gene3D" id="3.40.190.10">
    <property type="entry name" value="Periplasmic binding protein-like II"/>
    <property type="match status" value="2"/>
</dbReference>
<dbReference type="eggNOG" id="COG0715">
    <property type="taxonomic scope" value="Bacteria"/>
</dbReference>